<organism evidence="2 3">
    <name type="scientific">Fusarium torreyae</name>
    <dbReference type="NCBI Taxonomy" id="1237075"/>
    <lineage>
        <taxon>Eukaryota</taxon>
        <taxon>Fungi</taxon>
        <taxon>Dikarya</taxon>
        <taxon>Ascomycota</taxon>
        <taxon>Pezizomycotina</taxon>
        <taxon>Sordariomycetes</taxon>
        <taxon>Hypocreomycetidae</taxon>
        <taxon>Hypocreales</taxon>
        <taxon>Nectriaceae</taxon>
        <taxon>Fusarium</taxon>
    </lineage>
</organism>
<dbReference type="Proteomes" id="UP001152049">
    <property type="component" value="Unassembled WGS sequence"/>
</dbReference>
<keyword evidence="3" id="KW-1185">Reference proteome</keyword>
<evidence type="ECO:0000256" key="1">
    <source>
        <dbReference type="SAM" id="MobiDB-lite"/>
    </source>
</evidence>
<protein>
    <submittedName>
        <fullName evidence="2">Uncharacterized protein</fullName>
    </submittedName>
</protein>
<evidence type="ECO:0000313" key="2">
    <source>
        <dbReference type="EMBL" id="KAJ4250120.1"/>
    </source>
</evidence>
<comment type="caution">
    <text evidence="2">The sequence shown here is derived from an EMBL/GenBank/DDBJ whole genome shotgun (WGS) entry which is preliminary data.</text>
</comment>
<gene>
    <name evidence="2" type="ORF">NW762_011930</name>
</gene>
<dbReference type="EMBL" id="JAOQAZ010000031">
    <property type="protein sequence ID" value="KAJ4250120.1"/>
    <property type="molecule type" value="Genomic_DNA"/>
</dbReference>
<sequence>MFASQPTQQTKRKHSEVEDESFAEAASRKKMNFSAESYKQHDDNIDQRASEPQRLKHTIPVNHPMYGAFRFIEKKLAEARQKREALEHQGFTLDDELGSALARLSIARAEEAHTERSLQDFIIFFGQGD</sequence>
<reference evidence="2" key="1">
    <citation type="submission" date="2022-09" db="EMBL/GenBank/DDBJ databases">
        <title>Fusarium specimens isolated from Avocado Roots.</title>
        <authorList>
            <person name="Stajich J."/>
            <person name="Roper C."/>
            <person name="Heimlech-Rivalta G."/>
        </authorList>
    </citation>
    <scope>NUCLEOTIDE SEQUENCE</scope>
    <source>
        <strain evidence="2">CF00136</strain>
    </source>
</reference>
<feature type="compositionally biased region" description="Basic and acidic residues" evidence="1">
    <location>
        <begin position="38"/>
        <end position="54"/>
    </location>
</feature>
<evidence type="ECO:0000313" key="3">
    <source>
        <dbReference type="Proteomes" id="UP001152049"/>
    </source>
</evidence>
<dbReference type="AlphaFoldDB" id="A0A9W8V8R8"/>
<feature type="region of interest" description="Disordered" evidence="1">
    <location>
        <begin position="1"/>
        <end position="59"/>
    </location>
</feature>
<accession>A0A9W8V8R8</accession>
<proteinExistence type="predicted"/>
<name>A0A9W8V8R8_9HYPO</name>